<dbReference type="Gene3D" id="1.20.5.1930">
    <property type="match status" value="1"/>
</dbReference>
<dbReference type="PANTHER" id="PTHR24421:SF10">
    <property type="entry name" value="NITRATE_NITRITE SENSOR PROTEIN NARQ"/>
    <property type="match status" value="1"/>
</dbReference>
<keyword evidence="12" id="KW-1185">Reference proteome</keyword>
<evidence type="ECO:0000256" key="9">
    <source>
        <dbReference type="SAM" id="Phobius"/>
    </source>
</evidence>
<accession>A0ABP8WG09</accession>
<keyword evidence="9" id="KW-0472">Membrane</keyword>
<feature type="transmembrane region" description="Helical" evidence="9">
    <location>
        <begin position="133"/>
        <end position="157"/>
    </location>
</feature>
<comment type="caution">
    <text evidence="11">The sequence shown here is derived from an EMBL/GenBank/DDBJ whole genome shotgun (WGS) entry which is preliminary data.</text>
</comment>
<dbReference type="InterPro" id="IPR011712">
    <property type="entry name" value="Sig_transdc_His_kin_sub3_dim/P"/>
</dbReference>
<dbReference type="SUPFAM" id="SSF55874">
    <property type="entry name" value="ATPase domain of HSP90 chaperone/DNA topoisomerase II/histidine kinase"/>
    <property type="match status" value="1"/>
</dbReference>
<dbReference type="Gene3D" id="3.30.565.10">
    <property type="entry name" value="Histidine kinase-like ATPase, C-terminal domain"/>
    <property type="match status" value="1"/>
</dbReference>
<dbReference type="PANTHER" id="PTHR24421">
    <property type="entry name" value="NITRATE/NITRITE SENSOR PROTEIN NARX-RELATED"/>
    <property type="match status" value="1"/>
</dbReference>
<comment type="catalytic activity">
    <reaction evidence="1">
        <text>ATP + protein L-histidine = ADP + protein N-phospho-L-histidine.</text>
        <dbReference type="EC" id="2.7.13.3"/>
    </reaction>
</comment>
<name>A0ABP8WG09_9MICO</name>
<dbReference type="InterPro" id="IPR050482">
    <property type="entry name" value="Sensor_HK_TwoCompSys"/>
</dbReference>
<keyword evidence="8" id="KW-0902">Two-component regulatory system</keyword>
<evidence type="ECO:0000259" key="10">
    <source>
        <dbReference type="Pfam" id="PF07730"/>
    </source>
</evidence>
<organism evidence="11 12">
    <name type="scientific">Promicromonospora umidemergens</name>
    <dbReference type="NCBI Taxonomy" id="629679"/>
    <lineage>
        <taxon>Bacteria</taxon>
        <taxon>Bacillati</taxon>
        <taxon>Actinomycetota</taxon>
        <taxon>Actinomycetes</taxon>
        <taxon>Micrococcales</taxon>
        <taxon>Promicromonosporaceae</taxon>
        <taxon>Promicromonospora</taxon>
    </lineage>
</organism>
<gene>
    <name evidence="11" type="ORF">GCM10023198_03950</name>
</gene>
<dbReference type="InterPro" id="IPR036890">
    <property type="entry name" value="HATPase_C_sf"/>
</dbReference>
<evidence type="ECO:0000313" key="12">
    <source>
        <dbReference type="Proteomes" id="UP001500843"/>
    </source>
</evidence>
<keyword evidence="3" id="KW-0597">Phosphoprotein</keyword>
<reference evidence="12" key="1">
    <citation type="journal article" date="2019" name="Int. J. Syst. Evol. Microbiol.">
        <title>The Global Catalogue of Microorganisms (GCM) 10K type strain sequencing project: providing services to taxonomists for standard genome sequencing and annotation.</title>
        <authorList>
            <consortium name="The Broad Institute Genomics Platform"/>
            <consortium name="The Broad Institute Genome Sequencing Center for Infectious Disease"/>
            <person name="Wu L."/>
            <person name="Ma J."/>
        </authorList>
    </citation>
    <scope>NUCLEOTIDE SEQUENCE [LARGE SCALE GENOMIC DNA]</scope>
    <source>
        <strain evidence="12">JCM 17975</strain>
    </source>
</reference>
<evidence type="ECO:0000256" key="6">
    <source>
        <dbReference type="ARBA" id="ARBA00022777"/>
    </source>
</evidence>
<keyword evidence="9" id="KW-1133">Transmembrane helix</keyword>
<evidence type="ECO:0000313" key="11">
    <source>
        <dbReference type="EMBL" id="GAA4688724.1"/>
    </source>
</evidence>
<evidence type="ECO:0000256" key="7">
    <source>
        <dbReference type="ARBA" id="ARBA00022840"/>
    </source>
</evidence>
<feature type="transmembrane region" description="Helical" evidence="9">
    <location>
        <begin position="15"/>
        <end position="38"/>
    </location>
</feature>
<dbReference type="CDD" id="cd16917">
    <property type="entry name" value="HATPase_UhpB-NarQ-NarX-like"/>
    <property type="match status" value="1"/>
</dbReference>
<dbReference type="EC" id="2.7.13.3" evidence="2"/>
<evidence type="ECO:0000256" key="5">
    <source>
        <dbReference type="ARBA" id="ARBA00022741"/>
    </source>
</evidence>
<keyword evidence="7" id="KW-0067">ATP-binding</keyword>
<protein>
    <recommendedName>
        <fullName evidence="2">histidine kinase</fullName>
        <ecNumber evidence="2">2.7.13.3</ecNumber>
    </recommendedName>
</protein>
<keyword evidence="4" id="KW-0808">Transferase</keyword>
<dbReference type="RefSeq" id="WP_253871572.1">
    <property type="nucleotide sequence ID" value="NZ_BAABHM010000003.1"/>
</dbReference>
<keyword evidence="6" id="KW-0418">Kinase</keyword>
<evidence type="ECO:0000256" key="3">
    <source>
        <dbReference type="ARBA" id="ARBA00022553"/>
    </source>
</evidence>
<keyword evidence="5" id="KW-0547">Nucleotide-binding</keyword>
<feature type="domain" description="Signal transduction histidine kinase subgroup 3 dimerisation and phosphoacceptor" evidence="10">
    <location>
        <begin position="195"/>
        <end position="261"/>
    </location>
</feature>
<evidence type="ECO:0000256" key="8">
    <source>
        <dbReference type="ARBA" id="ARBA00023012"/>
    </source>
</evidence>
<dbReference type="Proteomes" id="UP001500843">
    <property type="component" value="Unassembled WGS sequence"/>
</dbReference>
<feature type="transmembrane region" description="Helical" evidence="9">
    <location>
        <begin position="84"/>
        <end position="113"/>
    </location>
</feature>
<evidence type="ECO:0000256" key="2">
    <source>
        <dbReference type="ARBA" id="ARBA00012438"/>
    </source>
</evidence>
<evidence type="ECO:0000256" key="4">
    <source>
        <dbReference type="ARBA" id="ARBA00022679"/>
    </source>
</evidence>
<dbReference type="Pfam" id="PF07730">
    <property type="entry name" value="HisKA_3"/>
    <property type="match status" value="1"/>
</dbReference>
<proteinExistence type="predicted"/>
<keyword evidence="9" id="KW-0812">Transmembrane</keyword>
<evidence type="ECO:0000256" key="1">
    <source>
        <dbReference type="ARBA" id="ARBA00000085"/>
    </source>
</evidence>
<dbReference type="EMBL" id="BAABHM010000003">
    <property type="protein sequence ID" value="GAA4688724.1"/>
    <property type="molecule type" value="Genomic_DNA"/>
</dbReference>
<sequence>MDPSPAVWRSTPARMLWGASVGAVTWPVDLVGAVAALVRRGTAPGLVGSLVRWHRRRTVRFLGWADGGAALTSPRAARYLGARVGVGLVGTLVLGLLGYGLFGVVVSLASWLFDLRLTVDASFQGDGLTTSDMLLLVPIGAVLLYLNLMGLVGVGLLDRSAAARWLAPSRSERLAAEVESLTVSRAELLAALDAERGRIERDLHDGVQQRAVALGLLVNRARRVAAPGSAGALLLEQAGLEAERLVTDLRDVAWRVRPTALDTHGLAPVLAELVSRAGVPTELEWDSPGRLPAGAETTVYYVVAEALTNVAKHSGAGSAGVSVGVRGGGGAAGGVPEGGIVDVVISDDGVGGAVLAPGHGLAGLAGRVAAAGGTLVVDSPAGGPTRIEVTLPCA</sequence>